<gene>
    <name evidence="3" type="ORF">TrVE_jg12205</name>
</gene>
<feature type="transmembrane region" description="Helical" evidence="2">
    <location>
        <begin position="219"/>
        <end position="237"/>
    </location>
</feature>
<keyword evidence="2" id="KW-0472">Membrane</keyword>
<sequence length="299" mass="32949">MPADDALESLSLQLLLAGSFGVSPFVSYLLVAYSLGSQLFEDAPLQLINFFSNSYIKWFCYIFGVVAFLVDCTFPNYIHFYYYVTLNPNENLKKAYEMVGPLKVWMGVLGGVAAVGICFGEELQGIWSVGEEEEEEEEEEDESTERRLEEEELPRSILVVYNLLVMCMGVGVTMLTFAFSTSVKKSIESSWRRLFWVLGETAFCVLVLVPSLWMEGVAMLGGLLFGGVAVLGVVRVMNSEERKRIEKDCNVFDPPSASSIIHTRQKVGNIVIEESGSGEYVEMGSVGGSPAKGLGVGVV</sequence>
<keyword evidence="2" id="KW-0812">Transmembrane</keyword>
<dbReference type="Proteomes" id="UP001165160">
    <property type="component" value="Unassembled WGS sequence"/>
</dbReference>
<feature type="transmembrane region" description="Helical" evidence="2">
    <location>
        <begin position="12"/>
        <end position="35"/>
    </location>
</feature>
<name>A0A9W7BEZ1_9STRA</name>
<feature type="region of interest" description="Disordered" evidence="1">
    <location>
        <begin position="129"/>
        <end position="149"/>
    </location>
</feature>
<comment type="caution">
    <text evidence="3">The sequence shown here is derived from an EMBL/GenBank/DDBJ whole genome shotgun (WGS) entry which is preliminary data.</text>
</comment>
<reference evidence="4" key="1">
    <citation type="journal article" date="2023" name="Commun. Biol.">
        <title>Genome analysis of Parmales, the sister group of diatoms, reveals the evolutionary specialization of diatoms from phago-mixotrophs to photoautotrophs.</title>
        <authorList>
            <person name="Ban H."/>
            <person name="Sato S."/>
            <person name="Yoshikawa S."/>
            <person name="Yamada K."/>
            <person name="Nakamura Y."/>
            <person name="Ichinomiya M."/>
            <person name="Sato N."/>
            <person name="Blanc-Mathieu R."/>
            <person name="Endo H."/>
            <person name="Kuwata A."/>
            <person name="Ogata H."/>
        </authorList>
    </citation>
    <scope>NUCLEOTIDE SEQUENCE [LARGE SCALE GENOMIC DNA]</scope>
    <source>
        <strain evidence="4">NIES 3699</strain>
    </source>
</reference>
<protein>
    <submittedName>
        <fullName evidence="3">Uncharacterized protein</fullName>
    </submittedName>
</protein>
<accession>A0A9W7BEZ1</accession>
<dbReference type="EMBL" id="BRXX01000092">
    <property type="protein sequence ID" value="GMH89316.1"/>
    <property type="molecule type" value="Genomic_DNA"/>
</dbReference>
<evidence type="ECO:0000313" key="4">
    <source>
        <dbReference type="Proteomes" id="UP001165160"/>
    </source>
</evidence>
<feature type="transmembrane region" description="Helical" evidence="2">
    <location>
        <begin position="158"/>
        <end position="182"/>
    </location>
</feature>
<feature type="transmembrane region" description="Helical" evidence="2">
    <location>
        <begin position="104"/>
        <end position="127"/>
    </location>
</feature>
<proteinExistence type="predicted"/>
<keyword evidence="2" id="KW-1133">Transmembrane helix</keyword>
<dbReference type="AlphaFoldDB" id="A0A9W7BEZ1"/>
<evidence type="ECO:0000256" key="2">
    <source>
        <dbReference type="SAM" id="Phobius"/>
    </source>
</evidence>
<evidence type="ECO:0000256" key="1">
    <source>
        <dbReference type="SAM" id="MobiDB-lite"/>
    </source>
</evidence>
<evidence type="ECO:0000313" key="3">
    <source>
        <dbReference type="EMBL" id="GMH89316.1"/>
    </source>
</evidence>
<feature type="compositionally biased region" description="Acidic residues" evidence="1">
    <location>
        <begin position="130"/>
        <end position="143"/>
    </location>
</feature>
<keyword evidence="4" id="KW-1185">Reference proteome</keyword>
<organism evidence="3 4">
    <name type="scientific">Triparma verrucosa</name>
    <dbReference type="NCBI Taxonomy" id="1606542"/>
    <lineage>
        <taxon>Eukaryota</taxon>
        <taxon>Sar</taxon>
        <taxon>Stramenopiles</taxon>
        <taxon>Ochrophyta</taxon>
        <taxon>Bolidophyceae</taxon>
        <taxon>Parmales</taxon>
        <taxon>Triparmaceae</taxon>
        <taxon>Triparma</taxon>
    </lineage>
</organism>
<feature type="transmembrane region" description="Helical" evidence="2">
    <location>
        <begin position="55"/>
        <end position="83"/>
    </location>
</feature>